<keyword evidence="1" id="KW-0732">Signal</keyword>
<accession>A0A5W7RZG3</accession>
<name>A0A5W7RZG3_SALET</name>
<gene>
    <name evidence="2" type="ORF">DTU03_18070</name>
</gene>
<reference evidence="2" key="1">
    <citation type="submission" date="2018-07" db="EMBL/GenBank/DDBJ databases">
        <authorList>
            <person name="Ashton P.M."/>
            <person name="Dallman T."/>
            <person name="Nair S."/>
            <person name="De Pinna E."/>
            <person name="Peters T."/>
            <person name="Grant K."/>
        </authorList>
    </citation>
    <scope>NUCLEOTIDE SEQUENCE</scope>
    <source>
        <strain evidence="2">242348</strain>
    </source>
</reference>
<dbReference type="NCBIfam" id="TIGR03765">
    <property type="entry name" value="ICE_PFL_4695"/>
    <property type="match status" value="1"/>
</dbReference>
<sequence length="163" mass="17114">MLKCLFPVLLLSLSCASHAALTVVADLGGESTATLFEAIAPSDDDNASSAQAIPLDSAVFPIVSSHLHPGVVASRHLSLPGMTPLFILGDDPLSLHWLTQQQEKLKSLNATGLVVNVASKERLETLRREAGGLPLLPASGDDLAQRLKLSAYPVLITNSGLSQ</sequence>
<evidence type="ECO:0000256" key="1">
    <source>
        <dbReference type="SAM" id="SignalP"/>
    </source>
</evidence>
<protein>
    <submittedName>
        <fullName evidence="2">Integrating conjugative element protein</fullName>
    </submittedName>
</protein>
<dbReference type="EMBL" id="AAHMLI010000023">
    <property type="protein sequence ID" value="EBX8629387.1"/>
    <property type="molecule type" value="Genomic_DNA"/>
</dbReference>
<dbReference type="PROSITE" id="PS51257">
    <property type="entry name" value="PROKAR_LIPOPROTEIN"/>
    <property type="match status" value="1"/>
</dbReference>
<dbReference type="AlphaFoldDB" id="A0A5W7RZG3"/>
<dbReference type="Pfam" id="PF11072">
    <property type="entry name" value="DUF2859"/>
    <property type="match status" value="1"/>
</dbReference>
<comment type="caution">
    <text evidence="2">The sequence shown here is derived from an EMBL/GenBank/DDBJ whole genome shotgun (WGS) entry which is preliminary data.</text>
</comment>
<feature type="signal peptide" evidence="1">
    <location>
        <begin position="1"/>
        <end position="19"/>
    </location>
</feature>
<evidence type="ECO:0000313" key="2">
    <source>
        <dbReference type="EMBL" id="EBX8629387.1"/>
    </source>
</evidence>
<feature type="chain" id="PRO_5024973861" evidence="1">
    <location>
        <begin position="20"/>
        <end position="163"/>
    </location>
</feature>
<proteinExistence type="predicted"/>
<dbReference type="InterPro" id="IPR021300">
    <property type="entry name" value="Integr_conj_element_PFL4695"/>
</dbReference>
<organism evidence="2">
    <name type="scientific">Salmonella enterica subsp. enterica serovar Kintambo</name>
    <dbReference type="NCBI Taxonomy" id="1192730"/>
    <lineage>
        <taxon>Bacteria</taxon>
        <taxon>Pseudomonadati</taxon>
        <taxon>Pseudomonadota</taxon>
        <taxon>Gammaproteobacteria</taxon>
        <taxon>Enterobacterales</taxon>
        <taxon>Enterobacteriaceae</taxon>
        <taxon>Salmonella</taxon>
    </lineage>
</organism>